<dbReference type="GO" id="GO:0008745">
    <property type="term" value="F:N-acetylmuramoyl-L-alanine amidase activity"/>
    <property type="evidence" value="ECO:0007669"/>
    <property type="project" value="InterPro"/>
</dbReference>
<name>A0A222FJG2_9GAMM</name>
<evidence type="ECO:0000256" key="2">
    <source>
        <dbReference type="SAM" id="MobiDB-lite"/>
    </source>
</evidence>
<dbReference type="PANTHER" id="PTHR11022:SF41">
    <property type="entry name" value="PEPTIDOGLYCAN-RECOGNITION PROTEIN LC-RELATED"/>
    <property type="match status" value="1"/>
</dbReference>
<dbReference type="SUPFAM" id="SSF55846">
    <property type="entry name" value="N-acetylmuramoyl-L-alanine amidase-like"/>
    <property type="match status" value="1"/>
</dbReference>
<feature type="compositionally biased region" description="Low complexity" evidence="2">
    <location>
        <begin position="405"/>
        <end position="428"/>
    </location>
</feature>
<dbReference type="SMART" id="SM00701">
    <property type="entry name" value="PGRP"/>
    <property type="match status" value="1"/>
</dbReference>
<comment type="similarity">
    <text evidence="1">Belongs to the N-acetylmuramoyl-L-alanine amidase 2 family.</text>
</comment>
<keyword evidence="7" id="KW-1185">Reference proteome</keyword>
<reference evidence="6 7" key="1">
    <citation type="submission" date="2017-07" db="EMBL/GenBank/DDBJ databases">
        <title>Annotated genome sequence of Bacterioplanes sanyensis isolated from Red Sea.</title>
        <authorList>
            <person name="Rehman Z.U."/>
        </authorList>
    </citation>
    <scope>NUCLEOTIDE SEQUENCE [LARGE SCALE GENOMIC DNA]</scope>
    <source>
        <strain evidence="6 7">NV9</strain>
    </source>
</reference>
<sequence length="434" mass="47674">MASPELVINALTIAAGGALVVERVTEYLKHVQKRLDQQQAETYLQQVELDAVEQALHDVQQSPHSNDSQNASDDFERYASVPVIDNVQPSLNRAKVRLFVRLAPLALGIIIAAVMDLHLLALMRGVSVAPMADVVATGAWWVAIQQWLDTLLSGVFIAGGSQPVHILIRFLRARSALLPPPADQTELLTASPAAEAMPALLDYQGGVKPLTLDKVHRRSGDPQRIVVHHTAMHSASSFDTVVDEFLVNKGWLTGYHAIVMPDGQLHAFCRWDRRGNHAKGHNDRTLGIAFHGNFHSDGSDAWSNHDGRYGQLQPSDAQLEAGARLIAAWILLYPAMIGVDDLVPHRELLGANTVCPGNRFPWADLCQLVQRWLVTWQQPRCWAELQMLAQRPYLYHAQAPVLTRPAEPSASESSQAATSISSPATPESQEARHG</sequence>
<evidence type="ECO:0000313" key="7">
    <source>
        <dbReference type="Proteomes" id="UP000202440"/>
    </source>
</evidence>
<organism evidence="6 7">
    <name type="scientific">Bacterioplanes sanyensis</name>
    <dbReference type="NCBI Taxonomy" id="1249553"/>
    <lineage>
        <taxon>Bacteria</taxon>
        <taxon>Pseudomonadati</taxon>
        <taxon>Pseudomonadota</taxon>
        <taxon>Gammaproteobacteria</taxon>
        <taxon>Oceanospirillales</taxon>
        <taxon>Oceanospirillaceae</taxon>
        <taxon>Bacterioplanes</taxon>
    </lineage>
</organism>
<evidence type="ECO:0000259" key="4">
    <source>
        <dbReference type="SMART" id="SM00644"/>
    </source>
</evidence>
<evidence type="ECO:0000259" key="5">
    <source>
        <dbReference type="SMART" id="SM00701"/>
    </source>
</evidence>
<keyword evidence="3" id="KW-0472">Membrane</keyword>
<dbReference type="PANTHER" id="PTHR11022">
    <property type="entry name" value="PEPTIDOGLYCAN RECOGNITION PROTEIN"/>
    <property type="match status" value="1"/>
</dbReference>
<keyword evidence="3" id="KW-1133">Transmembrane helix</keyword>
<dbReference type="Proteomes" id="UP000202440">
    <property type="component" value="Chromosome"/>
</dbReference>
<dbReference type="InterPro" id="IPR015510">
    <property type="entry name" value="PGRP"/>
</dbReference>
<protein>
    <recommendedName>
        <fullName evidence="8">N-acetylmuramoyl-L-alanine amidase domain-containing protein</fullName>
    </recommendedName>
</protein>
<dbReference type="CDD" id="cd06583">
    <property type="entry name" value="PGRP"/>
    <property type="match status" value="1"/>
</dbReference>
<proteinExistence type="inferred from homology"/>
<keyword evidence="3" id="KW-0812">Transmembrane</keyword>
<dbReference type="InterPro" id="IPR006619">
    <property type="entry name" value="PGRP_domain_met/bac"/>
</dbReference>
<dbReference type="GO" id="GO:0008270">
    <property type="term" value="F:zinc ion binding"/>
    <property type="evidence" value="ECO:0007669"/>
    <property type="project" value="InterPro"/>
</dbReference>
<dbReference type="KEGG" id="bsan:CHH28_10800"/>
<feature type="domain" description="Peptidoglycan recognition protein family" evidence="5">
    <location>
        <begin position="209"/>
        <end position="343"/>
    </location>
</feature>
<dbReference type="EMBL" id="CP022530">
    <property type="protein sequence ID" value="ASP39138.1"/>
    <property type="molecule type" value="Genomic_DNA"/>
</dbReference>
<dbReference type="InterPro" id="IPR002502">
    <property type="entry name" value="Amidase_domain"/>
</dbReference>
<dbReference type="OrthoDB" id="9794842at2"/>
<dbReference type="RefSeq" id="WP_094060319.1">
    <property type="nucleotide sequence ID" value="NZ_CP022530.1"/>
</dbReference>
<evidence type="ECO:0000256" key="1">
    <source>
        <dbReference type="ARBA" id="ARBA00007553"/>
    </source>
</evidence>
<feature type="domain" description="N-acetylmuramoyl-L-alanine amidase" evidence="4">
    <location>
        <begin position="210"/>
        <end position="357"/>
    </location>
</feature>
<feature type="transmembrane region" description="Helical" evidence="3">
    <location>
        <begin position="98"/>
        <end position="121"/>
    </location>
</feature>
<dbReference type="Pfam" id="PF01510">
    <property type="entry name" value="Amidase_2"/>
    <property type="match status" value="1"/>
</dbReference>
<evidence type="ECO:0000256" key="3">
    <source>
        <dbReference type="SAM" id="Phobius"/>
    </source>
</evidence>
<accession>A0A222FJG2</accession>
<evidence type="ECO:0000313" key="6">
    <source>
        <dbReference type="EMBL" id="ASP39138.1"/>
    </source>
</evidence>
<feature type="region of interest" description="Disordered" evidence="2">
    <location>
        <begin position="404"/>
        <end position="434"/>
    </location>
</feature>
<dbReference type="Gene3D" id="3.40.80.10">
    <property type="entry name" value="Peptidoglycan recognition protein-like"/>
    <property type="match status" value="1"/>
</dbReference>
<dbReference type="GO" id="GO:0009253">
    <property type="term" value="P:peptidoglycan catabolic process"/>
    <property type="evidence" value="ECO:0007669"/>
    <property type="project" value="InterPro"/>
</dbReference>
<gene>
    <name evidence="6" type="ORF">CHH28_10800</name>
</gene>
<dbReference type="InterPro" id="IPR036505">
    <property type="entry name" value="Amidase/PGRP_sf"/>
</dbReference>
<dbReference type="SMART" id="SM00644">
    <property type="entry name" value="Ami_2"/>
    <property type="match status" value="1"/>
</dbReference>
<dbReference type="AlphaFoldDB" id="A0A222FJG2"/>
<evidence type="ECO:0008006" key="8">
    <source>
        <dbReference type="Google" id="ProtNLM"/>
    </source>
</evidence>